<dbReference type="SUPFAM" id="SSF116734">
    <property type="entry name" value="DNA methylase specificity domain"/>
    <property type="match status" value="1"/>
</dbReference>
<organism evidence="5">
    <name type="scientific">marine sediment metagenome</name>
    <dbReference type="NCBI Taxonomy" id="412755"/>
    <lineage>
        <taxon>unclassified sequences</taxon>
        <taxon>metagenomes</taxon>
        <taxon>ecological metagenomes</taxon>
    </lineage>
</organism>
<dbReference type="Gene3D" id="3.90.220.20">
    <property type="entry name" value="DNA methylase specificity domains"/>
    <property type="match status" value="1"/>
</dbReference>
<dbReference type="InterPro" id="IPR052021">
    <property type="entry name" value="Type-I_RS_S_subunit"/>
</dbReference>
<proteinExistence type="inferred from homology"/>
<dbReference type="PANTHER" id="PTHR30408">
    <property type="entry name" value="TYPE-1 RESTRICTION ENZYME ECOKI SPECIFICITY PROTEIN"/>
    <property type="match status" value="1"/>
</dbReference>
<sequence>MQLGELCDIHSGYTARGRLEAIPEGGVPAIQLRDVSPHGDVSDSSLLRYDLADLSDRYLVRGGEVIFRSRGEPNTAAVVSAALSEPAAVIVPLIIMRPDQERVLPAYLAWAINQPDAQRKLGSEAQGTSLRMIPKAVLERLEIPLPDLETQHHIATVDALARREGGLLRELADRRAQFHSLILSERARLAAQQGYPQ</sequence>
<gene>
    <name evidence="5" type="ORF">LCGC14_1508460</name>
</gene>
<dbReference type="Pfam" id="PF01420">
    <property type="entry name" value="Methylase_S"/>
    <property type="match status" value="1"/>
</dbReference>
<evidence type="ECO:0000259" key="4">
    <source>
        <dbReference type="Pfam" id="PF01420"/>
    </source>
</evidence>
<dbReference type="GO" id="GO:0003677">
    <property type="term" value="F:DNA binding"/>
    <property type="evidence" value="ECO:0007669"/>
    <property type="project" value="UniProtKB-KW"/>
</dbReference>
<dbReference type="GO" id="GO:0009307">
    <property type="term" value="P:DNA restriction-modification system"/>
    <property type="evidence" value="ECO:0007669"/>
    <property type="project" value="UniProtKB-KW"/>
</dbReference>
<name>A0A0F9JMT1_9ZZZZ</name>
<comment type="similarity">
    <text evidence="1">Belongs to the type-I restriction system S methylase family.</text>
</comment>
<reference evidence="5" key="1">
    <citation type="journal article" date="2015" name="Nature">
        <title>Complex archaea that bridge the gap between prokaryotes and eukaryotes.</title>
        <authorList>
            <person name="Spang A."/>
            <person name="Saw J.H."/>
            <person name="Jorgensen S.L."/>
            <person name="Zaremba-Niedzwiedzka K."/>
            <person name="Martijn J."/>
            <person name="Lind A.E."/>
            <person name="van Eijk R."/>
            <person name="Schleper C."/>
            <person name="Guy L."/>
            <person name="Ettema T.J."/>
        </authorList>
    </citation>
    <scope>NUCLEOTIDE SEQUENCE</scope>
</reference>
<evidence type="ECO:0000256" key="1">
    <source>
        <dbReference type="ARBA" id="ARBA00010923"/>
    </source>
</evidence>
<dbReference type="EMBL" id="LAZR01011045">
    <property type="protein sequence ID" value="KKM63741.1"/>
    <property type="molecule type" value="Genomic_DNA"/>
</dbReference>
<accession>A0A0F9JMT1</accession>
<dbReference type="InterPro" id="IPR044946">
    <property type="entry name" value="Restrct_endonuc_typeI_TRD_sf"/>
</dbReference>
<comment type="caution">
    <text evidence="5">The sequence shown here is derived from an EMBL/GenBank/DDBJ whole genome shotgun (WGS) entry which is preliminary data.</text>
</comment>
<dbReference type="InterPro" id="IPR000055">
    <property type="entry name" value="Restrct_endonuc_typeI_TRD"/>
</dbReference>
<dbReference type="CDD" id="cd16961">
    <property type="entry name" value="RMtype1_S_TRD-CR_like"/>
    <property type="match status" value="1"/>
</dbReference>
<feature type="domain" description="Type I restriction modification DNA specificity" evidence="4">
    <location>
        <begin position="1"/>
        <end position="156"/>
    </location>
</feature>
<keyword evidence="2" id="KW-0680">Restriction system</keyword>
<dbReference type="AlphaFoldDB" id="A0A0F9JMT1"/>
<protein>
    <recommendedName>
        <fullName evidence="4">Type I restriction modification DNA specificity domain-containing protein</fullName>
    </recommendedName>
</protein>
<dbReference type="PANTHER" id="PTHR30408:SF12">
    <property type="entry name" value="TYPE I RESTRICTION ENZYME MJAVIII SPECIFICITY SUBUNIT"/>
    <property type="match status" value="1"/>
</dbReference>
<evidence type="ECO:0000256" key="2">
    <source>
        <dbReference type="ARBA" id="ARBA00022747"/>
    </source>
</evidence>
<evidence type="ECO:0000256" key="3">
    <source>
        <dbReference type="ARBA" id="ARBA00023125"/>
    </source>
</evidence>
<keyword evidence="3" id="KW-0238">DNA-binding</keyword>
<evidence type="ECO:0000313" key="5">
    <source>
        <dbReference type="EMBL" id="KKM63741.1"/>
    </source>
</evidence>